<feature type="binding site" evidence="6">
    <location>
        <position position="197"/>
    </location>
    <ligand>
        <name>Zn(2+)</name>
        <dbReference type="ChEBI" id="CHEBI:29105"/>
    </ligand>
</feature>
<keyword evidence="9" id="KW-1185">Reference proteome</keyword>
<keyword evidence="3" id="KW-0808">Transferase</keyword>
<dbReference type="PANTHER" id="PTHR11085:SF10">
    <property type="entry name" value="NAD-DEPENDENT PROTEIN DEACYLASE SIRTUIN-5, MITOCHONDRIAL-RELATED"/>
    <property type="match status" value="1"/>
</dbReference>
<feature type="binding site" evidence="6">
    <location>
        <position position="150"/>
    </location>
    <ligand>
        <name>Zn(2+)</name>
        <dbReference type="ChEBI" id="CHEBI:29105"/>
    </ligand>
</feature>
<feature type="binding site" evidence="6">
    <location>
        <position position="194"/>
    </location>
    <ligand>
        <name>Zn(2+)</name>
        <dbReference type="ChEBI" id="CHEBI:29105"/>
    </ligand>
</feature>
<reference evidence="8 9" key="1">
    <citation type="submission" date="2024-01" db="EMBL/GenBank/DDBJ databases">
        <title>A draft genome for the cacao thread blight pathogen Marasmiellus scandens.</title>
        <authorList>
            <person name="Baruah I.K."/>
            <person name="Leung J."/>
            <person name="Bukari Y."/>
            <person name="Amoako-Attah I."/>
            <person name="Meinhardt L.W."/>
            <person name="Bailey B.A."/>
            <person name="Cohen S.P."/>
        </authorList>
    </citation>
    <scope>NUCLEOTIDE SEQUENCE [LARGE SCALE GENOMIC DNA]</scope>
    <source>
        <strain evidence="8 9">GH-19</strain>
    </source>
</reference>
<protein>
    <recommendedName>
        <fullName evidence="7">Deacetylase sirtuin-type domain-containing protein</fullName>
    </recommendedName>
</protein>
<keyword evidence="4" id="KW-0520">NAD</keyword>
<dbReference type="InterPro" id="IPR029035">
    <property type="entry name" value="DHS-like_NAD/FAD-binding_dom"/>
</dbReference>
<evidence type="ECO:0000256" key="3">
    <source>
        <dbReference type="ARBA" id="ARBA00022679"/>
    </source>
</evidence>
<dbReference type="PANTHER" id="PTHR11085">
    <property type="entry name" value="NAD-DEPENDENT PROTEIN DEACYLASE SIRTUIN-5, MITOCHONDRIAL-RELATED"/>
    <property type="match status" value="1"/>
</dbReference>
<dbReference type="EMBL" id="JBANRG010000005">
    <property type="protein sequence ID" value="KAK7466195.1"/>
    <property type="molecule type" value="Genomic_DNA"/>
</dbReference>
<keyword evidence="6" id="KW-0862">Zinc</keyword>
<evidence type="ECO:0000256" key="2">
    <source>
        <dbReference type="ARBA" id="ARBA00006924"/>
    </source>
</evidence>
<dbReference type="Gene3D" id="3.30.1600.10">
    <property type="entry name" value="SIR2/SIRT2 'Small Domain"/>
    <property type="match status" value="1"/>
</dbReference>
<evidence type="ECO:0000313" key="9">
    <source>
        <dbReference type="Proteomes" id="UP001498398"/>
    </source>
</evidence>
<sequence length="286" mass="31467">MGSDNIEEFRRVLLSSKKIIVLSGAGLSAASGIPTFRGVGGLWRKHDPMTLVSVNAFQENQSRIWQFNHYRRDMILKASPNAAHYVLARLSISELRRKIAPNSEFTHITQNVDGFSIKAIEETISGLETKPTGPVSEVIEMHGRLFDVACTAHDCDYRKTDYTTPLCPALAGTERALADDEPEPVIKRKDLPHCPQCNQLCRPGTVWFGEKPHRIHEVLALAEEADLCIIIGTSGLVQPASKIGTMVKSHGGKVALFNIEASNHSEEADFLFLGPCEVRLGEVIGI</sequence>
<dbReference type="PROSITE" id="PS50305">
    <property type="entry name" value="SIRTUIN"/>
    <property type="match status" value="1"/>
</dbReference>
<evidence type="ECO:0000256" key="4">
    <source>
        <dbReference type="ARBA" id="ARBA00023027"/>
    </source>
</evidence>
<dbReference type="InterPro" id="IPR026591">
    <property type="entry name" value="Sirtuin_cat_small_dom_sf"/>
</dbReference>
<proteinExistence type="inferred from homology"/>
<evidence type="ECO:0000259" key="7">
    <source>
        <dbReference type="PROSITE" id="PS50305"/>
    </source>
</evidence>
<dbReference type="InterPro" id="IPR003000">
    <property type="entry name" value="Sirtuin"/>
</dbReference>
<evidence type="ECO:0000256" key="5">
    <source>
        <dbReference type="ARBA" id="ARBA00023128"/>
    </source>
</evidence>
<accession>A0ABR1JRL8</accession>
<feature type="domain" description="Deacetylase sirtuin-type" evidence="7">
    <location>
        <begin position="1"/>
        <end position="286"/>
    </location>
</feature>
<comment type="similarity">
    <text evidence="2">Belongs to the sirtuin family. Class I subfamily.</text>
</comment>
<evidence type="ECO:0000256" key="1">
    <source>
        <dbReference type="ARBA" id="ARBA00004173"/>
    </source>
</evidence>
<feature type="active site" description="Proton acceptor" evidence="6">
    <location>
        <position position="142"/>
    </location>
</feature>
<dbReference type="Proteomes" id="UP001498398">
    <property type="component" value="Unassembled WGS sequence"/>
</dbReference>
<name>A0ABR1JRL8_9AGAR</name>
<evidence type="ECO:0000313" key="8">
    <source>
        <dbReference type="EMBL" id="KAK7466195.1"/>
    </source>
</evidence>
<evidence type="ECO:0000256" key="6">
    <source>
        <dbReference type="PROSITE-ProRule" id="PRU00236"/>
    </source>
</evidence>
<dbReference type="InterPro" id="IPR050134">
    <property type="entry name" value="NAD-dep_sirtuin_deacylases"/>
</dbReference>
<keyword evidence="5" id="KW-0496">Mitochondrion</keyword>
<comment type="subcellular location">
    <subcellularLocation>
        <location evidence="1">Mitochondrion</location>
    </subcellularLocation>
</comment>
<organism evidence="8 9">
    <name type="scientific">Marasmiellus scandens</name>
    <dbReference type="NCBI Taxonomy" id="2682957"/>
    <lineage>
        <taxon>Eukaryota</taxon>
        <taxon>Fungi</taxon>
        <taxon>Dikarya</taxon>
        <taxon>Basidiomycota</taxon>
        <taxon>Agaricomycotina</taxon>
        <taxon>Agaricomycetes</taxon>
        <taxon>Agaricomycetidae</taxon>
        <taxon>Agaricales</taxon>
        <taxon>Marasmiineae</taxon>
        <taxon>Omphalotaceae</taxon>
        <taxon>Marasmiellus</taxon>
    </lineage>
</organism>
<dbReference type="Gene3D" id="3.40.50.1220">
    <property type="entry name" value="TPP-binding domain"/>
    <property type="match status" value="1"/>
</dbReference>
<dbReference type="InterPro" id="IPR026590">
    <property type="entry name" value="Ssirtuin_cat_dom"/>
</dbReference>
<dbReference type="SUPFAM" id="SSF52467">
    <property type="entry name" value="DHS-like NAD/FAD-binding domain"/>
    <property type="match status" value="1"/>
</dbReference>
<dbReference type="Pfam" id="PF02146">
    <property type="entry name" value="SIR2"/>
    <property type="match status" value="1"/>
</dbReference>
<keyword evidence="6" id="KW-0479">Metal-binding</keyword>
<gene>
    <name evidence="8" type="ORF">VKT23_004919</name>
</gene>
<feature type="binding site" evidence="6">
    <location>
        <position position="155"/>
    </location>
    <ligand>
        <name>Zn(2+)</name>
        <dbReference type="ChEBI" id="CHEBI:29105"/>
    </ligand>
</feature>
<comment type="caution">
    <text evidence="8">The sequence shown here is derived from an EMBL/GenBank/DDBJ whole genome shotgun (WGS) entry which is preliminary data.</text>
</comment>